<protein>
    <submittedName>
        <fullName evidence="6">Uncharacterized protein</fullName>
    </submittedName>
</protein>
<dbReference type="SUPFAM" id="SSF53448">
    <property type="entry name" value="Nucleotide-diphospho-sugar transferases"/>
    <property type="match status" value="1"/>
</dbReference>
<dbReference type="InterPro" id="IPR007652">
    <property type="entry name" value="A1-4-GlycosylTfrase_dom"/>
</dbReference>
<name>A0A8E3S9X8_9PAST</name>
<dbReference type="Gene3D" id="3.90.550.20">
    <property type="match status" value="1"/>
</dbReference>
<dbReference type="GO" id="GO:0006688">
    <property type="term" value="P:glycosphingolipid biosynthetic process"/>
    <property type="evidence" value="ECO:0007669"/>
    <property type="project" value="TreeGrafter"/>
</dbReference>
<evidence type="ECO:0000256" key="2">
    <source>
        <dbReference type="ARBA" id="ARBA00022676"/>
    </source>
</evidence>
<accession>A0A8E3S9X8</accession>
<dbReference type="Proteomes" id="UP000955338">
    <property type="component" value="Chromosome"/>
</dbReference>
<keyword evidence="5" id="KW-0472">Membrane</keyword>
<evidence type="ECO:0000256" key="3">
    <source>
        <dbReference type="ARBA" id="ARBA00022679"/>
    </source>
</evidence>
<keyword evidence="2" id="KW-0328">Glycosyltransferase</keyword>
<dbReference type="Pfam" id="PF04488">
    <property type="entry name" value="Gly_transf_sug"/>
    <property type="match status" value="1"/>
</dbReference>
<dbReference type="AlphaFoldDB" id="A0A8E3S9X8"/>
<proteinExistence type="predicted"/>
<dbReference type="PANTHER" id="PTHR12042">
    <property type="entry name" value="LACTOSYLCERAMIDE 4-ALPHA-GALACTOSYLTRANSFERASE ALPHA- 1,4-GALACTOSYLTRANSFERASE"/>
    <property type="match status" value="1"/>
</dbReference>
<evidence type="ECO:0000313" key="7">
    <source>
        <dbReference type="Proteomes" id="UP000955338"/>
    </source>
</evidence>
<reference evidence="6" key="1">
    <citation type="submission" date="2017-06" db="EMBL/GenBank/DDBJ databases">
        <title>Genome sequencing of pathogenic and non-pathogenic strains within Bisgaard taxon 40.</title>
        <authorList>
            <person name="Ladner J.T."/>
            <person name="Lovett S.P."/>
            <person name="Koroleva G."/>
            <person name="Lorch J.M."/>
        </authorList>
    </citation>
    <scope>NUCLEOTIDE SEQUENCE</scope>
    <source>
        <strain evidence="6">27576-1-I1</strain>
    </source>
</reference>
<keyword evidence="7" id="KW-1185">Reference proteome</keyword>
<keyword evidence="4" id="KW-0333">Golgi apparatus</keyword>
<dbReference type="PANTHER" id="PTHR12042:SF21">
    <property type="entry name" value="ALPHA1,4-GALACTOSYLTRANSFERASE 1-RELATED"/>
    <property type="match status" value="1"/>
</dbReference>
<dbReference type="InterPro" id="IPR051981">
    <property type="entry name" value="Glycosyltransf_32"/>
</dbReference>
<dbReference type="GO" id="GO:0016020">
    <property type="term" value="C:membrane"/>
    <property type="evidence" value="ECO:0007669"/>
    <property type="project" value="GOC"/>
</dbReference>
<dbReference type="GO" id="GO:0016758">
    <property type="term" value="F:hexosyltransferase activity"/>
    <property type="evidence" value="ECO:0007669"/>
    <property type="project" value="TreeGrafter"/>
</dbReference>
<keyword evidence="3" id="KW-0808">Transferase</keyword>
<dbReference type="InterPro" id="IPR029044">
    <property type="entry name" value="Nucleotide-diphossugar_trans"/>
</dbReference>
<organism evidence="6 7">
    <name type="scientific">Mergibacter septicus</name>
    <dbReference type="NCBI Taxonomy" id="221402"/>
    <lineage>
        <taxon>Bacteria</taxon>
        <taxon>Pseudomonadati</taxon>
        <taxon>Pseudomonadota</taxon>
        <taxon>Gammaproteobacteria</taxon>
        <taxon>Pasteurellales</taxon>
        <taxon>Pasteurellaceae</taxon>
        <taxon>Mergibacter</taxon>
    </lineage>
</organism>
<dbReference type="Pfam" id="PF04572">
    <property type="entry name" value="Gb3_synth"/>
    <property type="match status" value="1"/>
</dbReference>
<comment type="subcellular location">
    <subcellularLocation>
        <location evidence="1">Golgi apparatus membrane</location>
        <topology evidence="1">Single-pass type II membrane protein</topology>
    </subcellularLocation>
</comment>
<evidence type="ECO:0000256" key="5">
    <source>
        <dbReference type="ARBA" id="ARBA00023136"/>
    </source>
</evidence>
<dbReference type="InterPro" id="IPR007577">
    <property type="entry name" value="GlycoTrfase_DXD_sugar-bd_CS"/>
</dbReference>
<dbReference type="EMBL" id="CP022011">
    <property type="protein sequence ID" value="QDJ14674.1"/>
    <property type="molecule type" value="Genomic_DNA"/>
</dbReference>
<evidence type="ECO:0000256" key="1">
    <source>
        <dbReference type="ARBA" id="ARBA00004323"/>
    </source>
</evidence>
<gene>
    <name evidence="6" type="ORF">CEP48_04200</name>
</gene>
<evidence type="ECO:0000256" key="4">
    <source>
        <dbReference type="ARBA" id="ARBA00023034"/>
    </source>
</evidence>
<evidence type="ECO:0000313" key="6">
    <source>
        <dbReference type="EMBL" id="QDJ14674.1"/>
    </source>
</evidence>
<sequence>MYFRCFLLNIKYSKIPKPNIFNNLRIMLKNYAKQTNDPIQMLWIGKALSRIEYLCMQSFLSNGHPVHLYAYEKIDNVPQDVTFCDANQILPQHTIFKHMGSYAAFADLFRWKLMVEKGGWYCDTDVICLRPFEFNQEIVLGWQDKNECTPTIMKFPTNHPLAKELLNAAKYPSMPKPYDSLRVKTLRLINRLFTQQQNALGWGETAGPSGLTRAYFYLLKQGKIDFQPISPNYFYPIAWQNWQDLITANKINLEQLPSESCAIHLWNEMWRRGNIDKNKPLDPNCLVEKLFKLYCPNYPA</sequence>